<gene>
    <name evidence="1" type="ORF">Atai01_59160</name>
</gene>
<proteinExistence type="predicted"/>
<sequence length="67" mass="7655">MAADPKDSGTVYFIYGTYYQGYGTDIYKYDSHSQNVSVAHNSYHRIDSIAFHPRAPGLLYFGVDKER</sequence>
<keyword evidence="2" id="KW-1185">Reference proteome</keyword>
<protein>
    <submittedName>
        <fullName evidence="1">Uncharacterized protein</fullName>
    </submittedName>
</protein>
<dbReference type="EMBL" id="BSTI01000015">
    <property type="protein sequence ID" value="GLY69297.1"/>
    <property type="molecule type" value="Genomic_DNA"/>
</dbReference>
<dbReference type="RefSeq" id="WP_285488911.1">
    <property type="nucleotide sequence ID" value="NZ_BSTI01000015.1"/>
</dbReference>
<dbReference type="Proteomes" id="UP001165136">
    <property type="component" value="Unassembled WGS sequence"/>
</dbReference>
<dbReference type="AlphaFoldDB" id="A0A9W6R847"/>
<name>A0A9W6R847_9PSEU</name>
<accession>A0A9W6R847</accession>
<organism evidence="1 2">
    <name type="scientific">Amycolatopsis taiwanensis</name>
    <dbReference type="NCBI Taxonomy" id="342230"/>
    <lineage>
        <taxon>Bacteria</taxon>
        <taxon>Bacillati</taxon>
        <taxon>Actinomycetota</taxon>
        <taxon>Actinomycetes</taxon>
        <taxon>Pseudonocardiales</taxon>
        <taxon>Pseudonocardiaceae</taxon>
        <taxon>Amycolatopsis</taxon>
    </lineage>
</organism>
<reference evidence="1" key="1">
    <citation type="submission" date="2023-03" db="EMBL/GenBank/DDBJ databases">
        <title>Amycolatopsis taiwanensis NBRC 103393.</title>
        <authorList>
            <person name="Ichikawa N."/>
            <person name="Sato H."/>
            <person name="Tonouchi N."/>
        </authorList>
    </citation>
    <scope>NUCLEOTIDE SEQUENCE</scope>
    <source>
        <strain evidence="1">NBRC 103393</strain>
    </source>
</reference>
<evidence type="ECO:0000313" key="2">
    <source>
        <dbReference type="Proteomes" id="UP001165136"/>
    </source>
</evidence>
<evidence type="ECO:0000313" key="1">
    <source>
        <dbReference type="EMBL" id="GLY69297.1"/>
    </source>
</evidence>
<comment type="caution">
    <text evidence="1">The sequence shown here is derived from an EMBL/GenBank/DDBJ whole genome shotgun (WGS) entry which is preliminary data.</text>
</comment>